<keyword evidence="2" id="KW-0238">DNA-binding</keyword>
<organism evidence="8 9">
    <name type="scientific">Phaseolus coccineus</name>
    <name type="common">Scarlet runner bean</name>
    <name type="synonym">Phaseolus multiflorus</name>
    <dbReference type="NCBI Taxonomy" id="3886"/>
    <lineage>
        <taxon>Eukaryota</taxon>
        <taxon>Viridiplantae</taxon>
        <taxon>Streptophyta</taxon>
        <taxon>Embryophyta</taxon>
        <taxon>Tracheophyta</taxon>
        <taxon>Spermatophyta</taxon>
        <taxon>Magnoliopsida</taxon>
        <taxon>eudicotyledons</taxon>
        <taxon>Gunneridae</taxon>
        <taxon>Pentapetalae</taxon>
        <taxon>rosids</taxon>
        <taxon>fabids</taxon>
        <taxon>Fabales</taxon>
        <taxon>Fabaceae</taxon>
        <taxon>Papilionoideae</taxon>
        <taxon>50 kb inversion clade</taxon>
        <taxon>NPAAA clade</taxon>
        <taxon>indigoferoid/millettioid clade</taxon>
        <taxon>Phaseoleae</taxon>
        <taxon>Phaseolus</taxon>
    </lineage>
</organism>
<dbReference type="GO" id="GO:0006355">
    <property type="term" value="P:regulation of DNA-templated transcription"/>
    <property type="evidence" value="ECO:0007669"/>
    <property type="project" value="InterPro"/>
</dbReference>
<sequence>MNERWGMAKWSKSLNFFSFLSLVVELKSPKFQKEMEKLNFVKNGVSKLPPGFRFQPTDEELVFQYLKCKVFSYPLPASIIPEINVCKHDPWDLPGNCDPQERYFFSPKEAKYRNGNRMNRTTKCGYWKATGSDKRISSSSNACNGIVGIRKTLIFYEGKSPKGSRTDWVLHEYRLVNAETGACNSSHNYVNEIGDWVLCRLSMKKRSIESGVDEKQRVHNGPRLMFDFMMLGKTDSSTSSSCSSSNNIMEVSSNASDHEETSGGYAYF</sequence>
<name>A0AAN9REL3_PHACN</name>
<evidence type="ECO:0000313" key="9">
    <source>
        <dbReference type="Proteomes" id="UP001374584"/>
    </source>
</evidence>
<feature type="signal peptide" evidence="6">
    <location>
        <begin position="1"/>
        <end position="25"/>
    </location>
</feature>
<dbReference type="SUPFAM" id="SSF101941">
    <property type="entry name" value="NAC domain"/>
    <property type="match status" value="1"/>
</dbReference>
<dbReference type="Pfam" id="PF02365">
    <property type="entry name" value="NAM"/>
    <property type="match status" value="1"/>
</dbReference>
<dbReference type="PANTHER" id="PTHR31744:SF93">
    <property type="entry name" value="NAC DOMAIN-CONTAINING PROTEIN"/>
    <property type="match status" value="1"/>
</dbReference>
<evidence type="ECO:0000256" key="5">
    <source>
        <dbReference type="SAM" id="MobiDB-lite"/>
    </source>
</evidence>
<feature type="chain" id="PRO_5042938958" description="NAC domain-containing protein" evidence="6">
    <location>
        <begin position="26"/>
        <end position="268"/>
    </location>
</feature>
<evidence type="ECO:0000256" key="3">
    <source>
        <dbReference type="ARBA" id="ARBA00023163"/>
    </source>
</evidence>
<comment type="caution">
    <text evidence="8">The sequence shown here is derived from an EMBL/GenBank/DDBJ whole genome shotgun (WGS) entry which is preliminary data.</text>
</comment>
<feature type="compositionally biased region" description="Low complexity" evidence="5">
    <location>
        <begin position="237"/>
        <end position="254"/>
    </location>
</feature>
<dbReference type="Gene3D" id="2.170.150.80">
    <property type="entry name" value="NAC domain"/>
    <property type="match status" value="1"/>
</dbReference>
<accession>A0AAN9REL3</accession>
<evidence type="ECO:0000256" key="6">
    <source>
        <dbReference type="SAM" id="SignalP"/>
    </source>
</evidence>
<evidence type="ECO:0000256" key="4">
    <source>
        <dbReference type="ARBA" id="ARBA00023242"/>
    </source>
</evidence>
<proteinExistence type="predicted"/>
<keyword evidence="9" id="KW-1185">Reference proteome</keyword>
<dbReference type="InterPro" id="IPR003441">
    <property type="entry name" value="NAC-dom"/>
</dbReference>
<keyword evidence="1" id="KW-0805">Transcription regulation</keyword>
<keyword evidence="3" id="KW-0804">Transcription</keyword>
<dbReference type="AlphaFoldDB" id="A0AAN9REL3"/>
<dbReference type="PROSITE" id="PS51005">
    <property type="entry name" value="NAC"/>
    <property type="match status" value="1"/>
</dbReference>
<protein>
    <recommendedName>
        <fullName evidence="7">NAC domain-containing protein</fullName>
    </recommendedName>
</protein>
<evidence type="ECO:0000256" key="1">
    <source>
        <dbReference type="ARBA" id="ARBA00023015"/>
    </source>
</evidence>
<evidence type="ECO:0000256" key="2">
    <source>
        <dbReference type="ARBA" id="ARBA00023125"/>
    </source>
</evidence>
<dbReference type="Proteomes" id="UP001374584">
    <property type="component" value="Unassembled WGS sequence"/>
</dbReference>
<evidence type="ECO:0000259" key="7">
    <source>
        <dbReference type="PROSITE" id="PS51005"/>
    </source>
</evidence>
<reference evidence="8 9" key="1">
    <citation type="submission" date="2024-01" db="EMBL/GenBank/DDBJ databases">
        <title>The genomes of 5 underutilized Papilionoideae crops provide insights into root nodulation and disease resistanc.</title>
        <authorList>
            <person name="Jiang F."/>
        </authorList>
    </citation>
    <scope>NUCLEOTIDE SEQUENCE [LARGE SCALE GENOMIC DNA]</scope>
    <source>
        <strain evidence="8">JINMINGXINNONG_FW02</strain>
        <tissue evidence="8">Leaves</tissue>
    </source>
</reference>
<keyword evidence="4" id="KW-0539">Nucleus</keyword>
<evidence type="ECO:0000313" key="8">
    <source>
        <dbReference type="EMBL" id="KAK7369621.1"/>
    </source>
</evidence>
<dbReference type="InterPro" id="IPR036093">
    <property type="entry name" value="NAC_dom_sf"/>
</dbReference>
<feature type="domain" description="NAC" evidence="7">
    <location>
        <begin position="48"/>
        <end position="204"/>
    </location>
</feature>
<feature type="region of interest" description="Disordered" evidence="5">
    <location>
        <begin position="237"/>
        <end position="268"/>
    </location>
</feature>
<dbReference type="GO" id="GO:0003677">
    <property type="term" value="F:DNA binding"/>
    <property type="evidence" value="ECO:0007669"/>
    <property type="project" value="UniProtKB-KW"/>
</dbReference>
<keyword evidence="6" id="KW-0732">Signal</keyword>
<dbReference type="EMBL" id="JAYMYR010000004">
    <property type="protein sequence ID" value="KAK7369621.1"/>
    <property type="molecule type" value="Genomic_DNA"/>
</dbReference>
<gene>
    <name evidence="8" type="ORF">VNO80_11663</name>
</gene>
<dbReference type="PANTHER" id="PTHR31744">
    <property type="entry name" value="PROTEIN CUP-SHAPED COTYLEDON 2-RELATED"/>
    <property type="match status" value="1"/>
</dbReference>